<evidence type="ECO:0000256" key="8">
    <source>
        <dbReference type="ARBA" id="ARBA00023180"/>
    </source>
</evidence>
<dbReference type="EMBL" id="JAXCGZ010012969">
    <property type="protein sequence ID" value="KAK7073427.1"/>
    <property type="molecule type" value="Genomic_DNA"/>
</dbReference>
<comment type="subcellular location">
    <subcellularLocation>
        <location evidence="1">Membrane</location>
        <topology evidence="1">Single-pass membrane protein</topology>
    </subcellularLocation>
</comment>
<reference evidence="10 11" key="1">
    <citation type="submission" date="2023-11" db="EMBL/GenBank/DDBJ databases">
        <title>Halocaridina rubra genome assembly.</title>
        <authorList>
            <person name="Smith C."/>
        </authorList>
    </citation>
    <scope>NUCLEOTIDE SEQUENCE [LARGE SCALE GENOMIC DNA]</scope>
    <source>
        <strain evidence="10">EP-1</strain>
        <tissue evidence="10">Whole</tissue>
    </source>
</reference>
<dbReference type="PROSITE" id="PS01209">
    <property type="entry name" value="LDLRA_1"/>
    <property type="match status" value="2"/>
</dbReference>
<feature type="disulfide bond" evidence="9">
    <location>
        <begin position="66"/>
        <end position="81"/>
    </location>
</feature>
<keyword evidence="4" id="KW-1133">Transmembrane helix</keyword>
<keyword evidence="3" id="KW-0677">Repeat</keyword>
<dbReference type="PROSITE" id="PS50068">
    <property type="entry name" value="LDLRA_2"/>
    <property type="match status" value="3"/>
</dbReference>
<dbReference type="SMART" id="SM00192">
    <property type="entry name" value="LDLa"/>
    <property type="match status" value="3"/>
</dbReference>
<keyword evidence="7" id="KW-0675">Receptor</keyword>
<evidence type="ECO:0000256" key="7">
    <source>
        <dbReference type="ARBA" id="ARBA00023170"/>
    </source>
</evidence>
<feature type="disulfide bond" evidence="9">
    <location>
        <begin position="28"/>
        <end position="43"/>
    </location>
</feature>
<dbReference type="PANTHER" id="PTHR22722">
    <property type="entry name" value="LOW-DENSITY LIPOPROTEIN RECEPTOR-RELATED PROTEIN 2-RELATED"/>
    <property type="match status" value="1"/>
</dbReference>
<dbReference type="InterPro" id="IPR002172">
    <property type="entry name" value="LDrepeatLR_classA_rpt"/>
</dbReference>
<comment type="caution">
    <text evidence="10">The sequence shown here is derived from an EMBL/GenBank/DDBJ whole genome shotgun (WGS) entry which is preliminary data.</text>
</comment>
<dbReference type="GO" id="GO:0043235">
    <property type="term" value="C:receptor complex"/>
    <property type="evidence" value="ECO:0007669"/>
    <property type="project" value="TreeGrafter"/>
</dbReference>
<evidence type="ECO:0000256" key="1">
    <source>
        <dbReference type="ARBA" id="ARBA00004167"/>
    </source>
</evidence>
<feature type="disulfide bond" evidence="9">
    <location>
        <begin position="86"/>
        <end position="98"/>
    </location>
</feature>
<comment type="caution">
    <text evidence="9">Lacks conserved residue(s) required for the propagation of feature annotation.</text>
</comment>
<dbReference type="Pfam" id="PF00057">
    <property type="entry name" value="Ldl_recept_a"/>
    <property type="match status" value="3"/>
</dbReference>
<evidence type="ECO:0000256" key="5">
    <source>
        <dbReference type="ARBA" id="ARBA00023136"/>
    </source>
</evidence>
<evidence type="ECO:0000256" key="9">
    <source>
        <dbReference type="PROSITE-ProRule" id="PRU00124"/>
    </source>
</evidence>
<dbReference type="SUPFAM" id="SSF57424">
    <property type="entry name" value="LDL receptor-like module"/>
    <property type="match status" value="3"/>
</dbReference>
<dbReference type="Gene3D" id="4.10.400.10">
    <property type="entry name" value="Low-density Lipoprotein Receptor"/>
    <property type="match status" value="3"/>
</dbReference>
<feature type="disulfide bond" evidence="9">
    <location>
        <begin position="93"/>
        <end position="111"/>
    </location>
</feature>
<dbReference type="CDD" id="cd00112">
    <property type="entry name" value="LDLa"/>
    <property type="match status" value="2"/>
</dbReference>
<keyword evidence="6 9" id="KW-1015">Disulfide bond</keyword>
<keyword evidence="2" id="KW-0812">Transmembrane</keyword>
<keyword evidence="8" id="KW-0325">Glycoprotein</keyword>
<name>A0AAN8WYT1_HALRR</name>
<evidence type="ECO:0000256" key="4">
    <source>
        <dbReference type="ARBA" id="ARBA00022989"/>
    </source>
</evidence>
<evidence type="ECO:0000256" key="2">
    <source>
        <dbReference type="ARBA" id="ARBA00022692"/>
    </source>
</evidence>
<dbReference type="InterPro" id="IPR023415">
    <property type="entry name" value="LDLR_class-A_CS"/>
</dbReference>
<evidence type="ECO:0000313" key="11">
    <source>
        <dbReference type="Proteomes" id="UP001381693"/>
    </source>
</evidence>
<dbReference type="GO" id="GO:0005886">
    <property type="term" value="C:plasma membrane"/>
    <property type="evidence" value="ECO:0007669"/>
    <property type="project" value="TreeGrafter"/>
</dbReference>
<protein>
    <submittedName>
        <fullName evidence="10">Uncharacterized protein</fullName>
    </submittedName>
</protein>
<accession>A0AAN8WYT1</accession>
<feature type="disulfide bond" evidence="9">
    <location>
        <begin position="16"/>
        <end position="34"/>
    </location>
</feature>
<feature type="non-terminal residue" evidence="10">
    <location>
        <position position="120"/>
    </location>
</feature>
<sequence>MIFRITERCGSGFYHCEDGKCLPQHFLCDGEKHCDFADDEKNCSRCYGNSYLCPEENICIEESAVCNQVEDCIDGSDEEKCSNNTCEEGYFTCEKNRCLQPHFVCDGTKDCLKGEDEIAC</sequence>
<evidence type="ECO:0000313" key="10">
    <source>
        <dbReference type="EMBL" id="KAK7073427.1"/>
    </source>
</evidence>
<keyword evidence="5" id="KW-0472">Membrane</keyword>
<dbReference type="Proteomes" id="UP001381693">
    <property type="component" value="Unassembled WGS sequence"/>
</dbReference>
<dbReference type="AlphaFoldDB" id="A0AAN8WYT1"/>
<dbReference type="PRINTS" id="PR00261">
    <property type="entry name" value="LDLRECEPTOR"/>
</dbReference>
<proteinExistence type="predicted"/>
<feature type="disulfide bond" evidence="9">
    <location>
        <begin position="105"/>
        <end position="120"/>
    </location>
</feature>
<evidence type="ECO:0000256" key="3">
    <source>
        <dbReference type="ARBA" id="ARBA00022737"/>
    </source>
</evidence>
<evidence type="ECO:0000256" key="6">
    <source>
        <dbReference type="ARBA" id="ARBA00023157"/>
    </source>
</evidence>
<gene>
    <name evidence="10" type="ORF">SK128_009700</name>
</gene>
<dbReference type="InterPro" id="IPR036055">
    <property type="entry name" value="LDL_receptor-like_sf"/>
</dbReference>
<organism evidence="10 11">
    <name type="scientific">Halocaridina rubra</name>
    <name type="common">Hawaiian red shrimp</name>
    <dbReference type="NCBI Taxonomy" id="373956"/>
    <lineage>
        <taxon>Eukaryota</taxon>
        <taxon>Metazoa</taxon>
        <taxon>Ecdysozoa</taxon>
        <taxon>Arthropoda</taxon>
        <taxon>Crustacea</taxon>
        <taxon>Multicrustacea</taxon>
        <taxon>Malacostraca</taxon>
        <taxon>Eumalacostraca</taxon>
        <taxon>Eucarida</taxon>
        <taxon>Decapoda</taxon>
        <taxon>Pleocyemata</taxon>
        <taxon>Caridea</taxon>
        <taxon>Atyoidea</taxon>
        <taxon>Atyidae</taxon>
        <taxon>Halocaridina</taxon>
    </lineage>
</organism>
<dbReference type="InterPro" id="IPR051221">
    <property type="entry name" value="LDLR-related"/>
</dbReference>
<keyword evidence="11" id="KW-1185">Reference proteome</keyword>
<feature type="disulfide bond" evidence="9">
    <location>
        <begin position="9"/>
        <end position="21"/>
    </location>
</feature>